<sequence length="151" mass="17066">MLKVRFRSILALMLALVATFTISCSSVTAATKTAPKYTPAQIEQIQQYVPALEEFRDRMSELQTMIQQRRWVDVGTFIHGPLGELRRSMNRVAANLSPQDKEAAREAAKDIYSDLVRIDQAAKEANYQKAVSNFRSVLQEFDGFLNLIPKA</sequence>
<dbReference type="EMBL" id="JAMPKK010000003">
    <property type="protein sequence ID" value="MEP0863427.1"/>
    <property type="molecule type" value="Genomic_DNA"/>
</dbReference>
<comment type="caution">
    <text evidence="5">The sequence shown here is derived from an EMBL/GenBank/DDBJ whole genome shotgun (WGS) entry which is preliminary data.</text>
</comment>
<evidence type="ECO:0000256" key="4">
    <source>
        <dbReference type="SAM" id="SignalP"/>
    </source>
</evidence>
<accession>A0ABV0JJ15</accession>
<reference evidence="5 6" key="1">
    <citation type="submission" date="2022-04" db="EMBL/GenBank/DDBJ databases">
        <title>Positive selection, recombination, and allopatry shape intraspecific diversity of widespread and dominant cyanobacteria.</title>
        <authorList>
            <person name="Wei J."/>
            <person name="Shu W."/>
            <person name="Hu C."/>
        </authorList>
    </citation>
    <scope>NUCLEOTIDE SEQUENCE [LARGE SCALE GENOMIC DNA]</scope>
    <source>
        <strain evidence="5 6">GB2-A5</strain>
    </source>
</reference>
<dbReference type="InterPro" id="IPR023222">
    <property type="entry name" value="PsbQ-like_dom_sf"/>
</dbReference>
<dbReference type="InterPro" id="IPR017487">
    <property type="entry name" value="PSII_PsbQ_cyanobac"/>
</dbReference>
<keyword evidence="3" id="KW-0472">Membrane</keyword>
<keyword evidence="2" id="KW-0793">Thylakoid</keyword>
<feature type="chain" id="PRO_5046553369" evidence="4">
    <location>
        <begin position="30"/>
        <end position="151"/>
    </location>
</feature>
<evidence type="ECO:0000313" key="5">
    <source>
        <dbReference type="EMBL" id="MEP0863427.1"/>
    </source>
</evidence>
<dbReference type="InterPro" id="IPR008797">
    <property type="entry name" value="PSII_PsbQ"/>
</dbReference>
<dbReference type="Proteomes" id="UP001442494">
    <property type="component" value="Unassembled WGS sequence"/>
</dbReference>
<proteinExistence type="predicted"/>
<dbReference type="Gene3D" id="1.20.120.290">
    <property type="entry name" value="Oxygen-evolving enhancer protein 3 (PsbQ), four-helix up-down bundle"/>
    <property type="match status" value="1"/>
</dbReference>
<dbReference type="SUPFAM" id="SSF101112">
    <property type="entry name" value="Oxygen-evolving enhancer protein 3"/>
    <property type="match status" value="1"/>
</dbReference>
<dbReference type="NCBIfam" id="TIGR03042">
    <property type="entry name" value="PS_II_psbQ_bact"/>
    <property type="match status" value="1"/>
</dbReference>
<keyword evidence="6" id="KW-1185">Reference proteome</keyword>
<evidence type="ECO:0000256" key="2">
    <source>
        <dbReference type="ARBA" id="ARBA00023078"/>
    </source>
</evidence>
<keyword evidence="4" id="KW-0732">Signal</keyword>
<organism evidence="5 6">
    <name type="scientific">Funiculus sociatus GB2-A5</name>
    <dbReference type="NCBI Taxonomy" id="2933946"/>
    <lineage>
        <taxon>Bacteria</taxon>
        <taxon>Bacillati</taxon>
        <taxon>Cyanobacteriota</taxon>
        <taxon>Cyanophyceae</taxon>
        <taxon>Coleofasciculales</taxon>
        <taxon>Coleofasciculaceae</taxon>
        <taxon>Funiculus</taxon>
    </lineage>
</organism>
<evidence type="ECO:0000256" key="1">
    <source>
        <dbReference type="ARBA" id="ARBA00004370"/>
    </source>
</evidence>
<dbReference type="RefSeq" id="WP_190420629.1">
    <property type="nucleotide sequence ID" value="NZ_JAMPKK010000003.1"/>
</dbReference>
<comment type="subcellular location">
    <subcellularLocation>
        <location evidence="1">Membrane</location>
    </subcellularLocation>
</comment>
<dbReference type="PROSITE" id="PS51257">
    <property type="entry name" value="PROKAR_LIPOPROTEIN"/>
    <property type="match status" value="1"/>
</dbReference>
<name>A0ABV0JJ15_9CYAN</name>
<evidence type="ECO:0000256" key="3">
    <source>
        <dbReference type="ARBA" id="ARBA00023136"/>
    </source>
</evidence>
<protein>
    <submittedName>
        <fullName evidence="5">Photosystem II protein PsbQ</fullName>
    </submittedName>
</protein>
<gene>
    <name evidence="5" type="primary">psbQ</name>
    <name evidence="5" type="ORF">NDI37_02970</name>
</gene>
<evidence type="ECO:0000313" key="6">
    <source>
        <dbReference type="Proteomes" id="UP001442494"/>
    </source>
</evidence>
<feature type="signal peptide" evidence="4">
    <location>
        <begin position="1"/>
        <end position="29"/>
    </location>
</feature>
<dbReference type="Pfam" id="PF05757">
    <property type="entry name" value="PsbQ"/>
    <property type="match status" value="1"/>
</dbReference>